<proteinExistence type="predicted"/>
<feature type="domain" description="PH" evidence="4">
    <location>
        <begin position="320"/>
        <end position="419"/>
    </location>
</feature>
<dbReference type="InterPro" id="IPR043324">
    <property type="entry name" value="PH_PLEKHG1_G2_G3"/>
</dbReference>
<name>A0A7K6YAA2_ALCTO</name>
<feature type="compositionally biased region" description="Low complexity" evidence="3">
    <location>
        <begin position="9"/>
        <end position="21"/>
    </location>
</feature>
<evidence type="ECO:0000259" key="5">
    <source>
        <dbReference type="PROSITE" id="PS50010"/>
    </source>
</evidence>
<gene>
    <name evidence="6" type="primary">Plekhg1</name>
    <name evidence="6" type="ORF">ALCTOR_R01846</name>
</gene>
<feature type="compositionally biased region" description="Basic and acidic residues" evidence="3">
    <location>
        <begin position="646"/>
        <end position="657"/>
    </location>
</feature>
<feature type="region of interest" description="Disordered" evidence="3">
    <location>
        <begin position="1"/>
        <end position="28"/>
    </location>
</feature>
<reference evidence="6 7" key="1">
    <citation type="submission" date="2019-09" db="EMBL/GenBank/DDBJ databases">
        <title>Bird 10,000 Genomes (B10K) Project - Family phase.</title>
        <authorList>
            <person name="Zhang G."/>
        </authorList>
    </citation>
    <scope>NUCLEOTIDE SEQUENCE [LARGE SCALE GENOMIC DNA]</scope>
    <source>
        <strain evidence="6">OUT-0003</strain>
        <tissue evidence="6">Muscle</tissue>
    </source>
</reference>
<dbReference type="SUPFAM" id="SSF48065">
    <property type="entry name" value="DBL homology domain (DH-domain)"/>
    <property type="match status" value="1"/>
</dbReference>
<dbReference type="InterPro" id="IPR035899">
    <property type="entry name" value="DBL_dom_sf"/>
</dbReference>
<evidence type="ECO:0000313" key="7">
    <source>
        <dbReference type="Proteomes" id="UP000536033"/>
    </source>
</evidence>
<dbReference type="Gene3D" id="2.30.29.30">
    <property type="entry name" value="Pleckstrin-homology domain (PH domain)/Phosphotyrosine-binding domain (PTB)"/>
    <property type="match status" value="1"/>
</dbReference>
<dbReference type="CDD" id="cd13243">
    <property type="entry name" value="PH_PLEKHG1_G2_G3"/>
    <property type="match status" value="1"/>
</dbReference>
<dbReference type="Gene3D" id="1.20.900.10">
    <property type="entry name" value="Dbl homology (DH) domain"/>
    <property type="match status" value="1"/>
</dbReference>
<evidence type="ECO:0000313" key="6">
    <source>
        <dbReference type="EMBL" id="NWX68337.1"/>
    </source>
</evidence>
<keyword evidence="7" id="KW-1185">Reference proteome</keyword>
<keyword evidence="1" id="KW-0597">Phosphoprotein</keyword>
<dbReference type="GO" id="GO:0031267">
    <property type="term" value="F:small GTPase binding"/>
    <property type="evidence" value="ECO:0007669"/>
    <property type="project" value="TreeGrafter"/>
</dbReference>
<dbReference type="SUPFAM" id="SSF50729">
    <property type="entry name" value="PH domain-like"/>
    <property type="match status" value="1"/>
</dbReference>
<feature type="domain" description="DH" evidence="5">
    <location>
        <begin position="116"/>
        <end position="296"/>
    </location>
</feature>
<dbReference type="PROSITE" id="PS50010">
    <property type="entry name" value="DH_2"/>
    <property type="match status" value="1"/>
</dbReference>
<dbReference type="SMART" id="SM00233">
    <property type="entry name" value="PH"/>
    <property type="match status" value="1"/>
</dbReference>
<dbReference type="CDD" id="cd00160">
    <property type="entry name" value="RhoGEF"/>
    <property type="match status" value="1"/>
</dbReference>
<feature type="compositionally biased region" description="Polar residues" evidence="3">
    <location>
        <begin position="1140"/>
        <end position="1167"/>
    </location>
</feature>
<dbReference type="InterPro" id="IPR000219">
    <property type="entry name" value="DH_dom"/>
</dbReference>
<feature type="region of interest" description="Disordered" evidence="3">
    <location>
        <begin position="646"/>
        <end position="669"/>
    </location>
</feature>
<protein>
    <submittedName>
        <fullName evidence="6">PKHG1 protein</fullName>
    </submittedName>
</protein>
<dbReference type="FunFam" id="2.30.29.30:FF:000132">
    <property type="entry name" value="pleckstrin homology domain-containing family G member 2"/>
    <property type="match status" value="1"/>
</dbReference>
<dbReference type="Proteomes" id="UP000536033">
    <property type="component" value="Unassembled WGS sequence"/>
</dbReference>
<dbReference type="PROSITE" id="PS50003">
    <property type="entry name" value="PH_DOMAIN"/>
    <property type="match status" value="1"/>
</dbReference>
<feature type="compositionally biased region" description="Basic and acidic residues" evidence="3">
    <location>
        <begin position="81"/>
        <end position="96"/>
    </location>
</feature>
<dbReference type="PANTHER" id="PTHR45924:SF1">
    <property type="entry name" value="PLECKSTRIN HOMOLOGY DOMAIN-CONTAINING FAMILY G MEMBER 1"/>
    <property type="match status" value="1"/>
</dbReference>
<feature type="compositionally biased region" description="Basic and acidic residues" evidence="3">
    <location>
        <begin position="694"/>
        <end position="718"/>
    </location>
</feature>
<evidence type="ECO:0000256" key="1">
    <source>
        <dbReference type="ARBA" id="ARBA00022553"/>
    </source>
</evidence>
<dbReference type="InterPro" id="IPR055251">
    <property type="entry name" value="SOS1_NGEF_PH"/>
</dbReference>
<feature type="region of interest" description="Disordered" evidence="3">
    <location>
        <begin position="63"/>
        <end position="99"/>
    </location>
</feature>
<feature type="region of interest" description="Disordered" evidence="3">
    <location>
        <begin position="694"/>
        <end position="734"/>
    </location>
</feature>
<organism evidence="6 7">
    <name type="scientific">Alca torda</name>
    <name type="common">Razorbill</name>
    <dbReference type="NCBI Taxonomy" id="28689"/>
    <lineage>
        <taxon>Eukaryota</taxon>
        <taxon>Metazoa</taxon>
        <taxon>Chordata</taxon>
        <taxon>Craniata</taxon>
        <taxon>Vertebrata</taxon>
        <taxon>Euteleostomi</taxon>
        <taxon>Archelosauria</taxon>
        <taxon>Archosauria</taxon>
        <taxon>Dinosauria</taxon>
        <taxon>Saurischia</taxon>
        <taxon>Theropoda</taxon>
        <taxon>Coelurosauria</taxon>
        <taxon>Aves</taxon>
        <taxon>Neognathae</taxon>
        <taxon>Neoaves</taxon>
        <taxon>Charadriiformes</taxon>
        <taxon>Alcidae</taxon>
        <taxon>Alca</taxon>
    </lineage>
</organism>
<dbReference type="GO" id="GO:0005085">
    <property type="term" value="F:guanyl-nucleotide exchange factor activity"/>
    <property type="evidence" value="ECO:0007669"/>
    <property type="project" value="UniProtKB-KW"/>
</dbReference>
<comment type="caution">
    <text evidence="6">The sequence shown here is derived from an EMBL/GenBank/DDBJ whole genome shotgun (WGS) entry which is preliminary data.</text>
</comment>
<feature type="region of interest" description="Disordered" evidence="3">
    <location>
        <begin position="1324"/>
        <end position="1352"/>
    </location>
</feature>
<feature type="region of interest" description="Disordered" evidence="3">
    <location>
        <begin position="1074"/>
        <end position="1109"/>
    </location>
</feature>
<dbReference type="Pfam" id="PF22697">
    <property type="entry name" value="SOS1_NGEF_PH"/>
    <property type="match status" value="1"/>
</dbReference>
<evidence type="ECO:0000256" key="3">
    <source>
        <dbReference type="SAM" id="MobiDB-lite"/>
    </source>
</evidence>
<feature type="region of interest" description="Disordered" evidence="3">
    <location>
        <begin position="447"/>
        <end position="477"/>
    </location>
</feature>
<dbReference type="InterPro" id="IPR011993">
    <property type="entry name" value="PH-like_dom_sf"/>
</dbReference>
<evidence type="ECO:0000256" key="2">
    <source>
        <dbReference type="ARBA" id="ARBA00022658"/>
    </source>
</evidence>
<dbReference type="Pfam" id="PF00621">
    <property type="entry name" value="RhoGEF"/>
    <property type="match status" value="1"/>
</dbReference>
<sequence length="1420" mass="160713">MDLSDSDRPVSFSSTSSSASSRDSHCSFGSRMTLVSNSHLGLFNQDKEMGAIKLELVPARRFSSNKPRKNSPVEQEDPEEGLEKRLSMPRKAEPKGASKNCAMSLVTEPTSPKLLYVDRVVQEILETERMYVQDLKSIVKDYLDCITDQTKLSLGTEERSALFGNIRDIYRFNSELLQDLENCENDPVAIADCFVSKSEDFHIYTQYCTNYPRSVAALTECMRNKTLAKFFRERQEALQHSLPLGSYLLKPVQRILKYHLLLHEIENHLDKDTEGYDVVLDAIDTMQRVAWHINDMKRKHEHAIRLQEIQSLLTNWKGPDLTSYGELVLEGTFRIQRAKNERTLFLFDKLLLITKKRDEMFVYKAHILCGNLMLVEVIPKEPLSFSVFHYKNPKMQHTVQAKSQQDKRLWILHLKRLILENHPAKIPAKAKQAILEMDAIHHPGFHYSPEGEMKSPYQPKEGTAPNRVRRKSEPSSRVHKVLKLTLLAYFKSPQSSKDPSDEESTQLNTDLPFSCAARQPQLPRQFSTPQSNSLIMNILGGSTSVRNIWTDHQIRQALFPSRRPPYENEDDEDDYQMFVPSMSTSNASSAVSGERRGSSGRPCSWHLGVAHQNEPSSPTRHKIVRRASSAGESNTCPVSTRYKIGERSSRREAKRAEVSSMNAYPESSEELTIDDIEHVYDNISYEDLKLMGLTRREETDRGPQRSARDSLYEAENKSSIDSPSKKRTANQNRASIRASRDEILLSREAPTSSLDELRIVEDNIYDTIVLPETPLLNFKCDSLKCSKRRSFLGLEKDFACCENLRQFVSEESLQFSEDESPYHRVPVDNDYLSLIDSSSNSDSLSHKSAADKLSEEVDEIWNDLENYIKKNEEKTRDRLLAAFPVCKDDMQERLHAGSTPELSKDVEYSLSTLSLPETPIFPKTVKPRAATLSEANLRLEDTTPCKENSFMSLNRSSFSCEMPFVDSPYESANSVLSNAHAEGMENDLAVVDKTKNRVFMMARQYSQKIKKANQLLKVKSPEQEQSASRQQKLKHKDLAAILEEKKQGGPAIGARIAEYSQLYDQIVFRESSPKVQKEAWATPQEPSAGRFSTPVAASPPRSQAASECSRAEDWLLHSTYSNGELADFSPWPESQDPKSKSSYTEAGTKSNSRQLPSAGSVPSLQISNRLHVPAQRWSAIISQPNKENLHQDHIYNSLGRRVSNVKPQVYSRSQSSSSVVVNRSGEAIVYPNEMDKKKLHSNRNFRFNSHQTPGIASGCTGPDTRKQIPENCSDMILQDSQKVLRVNRASPLTAQMATQNYFSNFKDTEEGEGDEDDDYVEIKSEDEGSDLETSQNQTRKLDPKLRNADAAPSETLCGKTVSCTPAKPASSKHALTPYLTPYSDSDKLNDYLWRVPSPNQQNIVQSLREKFQCLSSSSFA</sequence>
<dbReference type="GO" id="GO:0005829">
    <property type="term" value="C:cytosol"/>
    <property type="evidence" value="ECO:0007669"/>
    <property type="project" value="UniProtKB-ARBA"/>
</dbReference>
<evidence type="ECO:0000259" key="4">
    <source>
        <dbReference type="PROSITE" id="PS50003"/>
    </source>
</evidence>
<dbReference type="EMBL" id="VZSD01001177">
    <property type="protein sequence ID" value="NWX68337.1"/>
    <property type="molecule type" value="Genomic_DNA"/>
</dbReference>
<feature type="non-terminal residue" evidence="6">
    <location>
        <position position="1420"/>
    </location>
</feature>
<keyword evidence="2" id="KW-0344">Guanine-nucleotide releasing factor</keyword>
<feature type="non-terminal residue" evidence="6">
    <location>
        <position position="1"/>
    </location>
</feature>
<dbReference type="InterPro" id="IPR001849">
    <property type="entry name" value="PH_domain"/>
</dbReference>
<feature type="region of interest" description="Disordered" evidence="3">
    <location>
        <begin position="1126"/>
        <end position="1167"/>
    </location>
</feature>
<dbReference type="FunFam" id="1.20.900.10:FF:000019">
    <property type="entry name" value="Pleckstrin homology domain-containing family G member 1"/>
    <property type="match status" value="1"/>
</dbReference>
<dbReference type="PANTHER" id="PTHR45924">
    <property type="entry name" value="FI17866P1"/>
    <property type="match status" value="1"/>
</dbReference>
<dbReference type="SMART" id="SM00325">
    <property type="entry name" value="RhoGEF"/>
    <property type="match status" value="1"/>
</dbReference>
<accession>A0A7K6YAA2</accession>